<organism evidence="5 6">
    <name type="scientific">Jannaschia donghaensis</name>
    <dbReference type="NCBI Taxonomy" id="420998"/>
    <lineage>
        <taxon>Bacteria</taxon>
        <taxon>Pseudomonadati</taxon>
        <taxon>Pseudomonadota</taxon>
        <taxon>Alphaproteobacteria</taxon>
        <taxon>Rhodobacterales</taxon>
        <taxon>Roseobacteraceae</taxon>
        <taxon>Jannaschia</taxon>
    </lineage>
</organism>
<dbReference type="Pfam" id="PF16370">
    <property type="entry name" value="MetallophosC"/>
    <property type="match status" value="1"/>
</dbReference>
<protein>
    <submittedName>
        <fullName evidence="5">Cyclic 3',5'-adenosine monophosphate phosphodiesterase</fullName>
    </submittedName>
</protein>
<dbReference type="Pfam" id="PF16371">
    <property type="entry name" value="MetallophosN"/>
    <property type="match status" value="1"/>
</dbReference>
<sequence>MTVTIALGRAALLAATAMILPGNALADFDYVAGISATGTAEGAETVSGTVFHDLSRDGGFQADEPGVAGVMVSNGRDVVVTDADGTYELPTYENMTVMIVEPAAYDVPTDRNGVPQFFRHHLPEGTPEDLRYGGLEPTGPLPETIDFPLVRTGPTDAFSCVMMGDTQPYSNTEIGYVRDATLDSILAEDLSDAECMVMLGDVMGDDLSLLPRFMSLFSSVGLPQYYVHGNHDFDFDASTDEHSADSWRQIYGPNYYAFEIGEATFIALDNVVYPCGPQDDGPGGRDACTDPEQTVYNGRVTDRQMEWLAGILENTPEDRLIVMLHHIPFVSFIDSNTGRHQTDNLADIHEMLAGRPAVSFSGHTHTLEYLDAGEWYQGWEEQVGVTRLPFPHVVGGAPSGNWFFGDMGFDGTPLSFARGGTPPGYMMVRFDGAEFTVDFRAAGMPSDRQMGLAFNTPGFRDWFTTLMDWTETRDDEDEEAAGISGTPPVTVNDLPDTRLLTPADIDGTTWLTANVWNGGRTTEVFAQIGDGPRMPMRRSQSGEGEDVLTGAEYADPFSVPRQMTVGRYGWESTQGDPRAQGFELWQGSDFGPAKPQSAEAWMVADQSPHLWRLEMPADLPSGTHVARVTAVQPDGREWTDYIVFEMRPERPFPYWDDTLWQDAAN</sequence>
<name>A0A0M6YLJ2_9RHOB</name>
<evidence type="ECO:0000313" key="5">
    <source>
        <dbReference type="EMBL" id="CTQ50525.1"/>
    </source>
</evidence>
<dbReference type="SUPFAM" id="SSF56300">
    <property type="entry name" value="Metallo-dependent phosphatases"/>
    <property type="match status" value="1"/>
</dbReference>
<dbReference type="PANTHER" id="PTHR43143">
    <property type="entry name" value="METALLOPHOSPHOESTERASE, CALCINEURIN SUPERFAMILY"/>
    <property type="match status" value="1"/>
</dbReference>
<evidence type="ECO:0000313" key="6">
    <source>
        <dbReference type="Proteomes" id="UP000049222"/>
    </source>
</evidence>
<dbReference type="Proteomes" id="UP000049222">
    <property type="component" value="Unassembled WGS sequence"/>
</dbReference>
<feature type="domain" description="Calcineurin-like phosphoesterase N-terminal" evidence="4">
    <location>
        <begin position="61"/>
        <end position="122"/>
    </location>
</feature>
<keyword evidence="1" id="KW-0732">Signal</keyword>
<dbReference type="Gene3D" id="3.60.21.10">
    <property type="match status" value="1"/>
</dbReference>
<dbReference type="Pfam" id="PF00149">
    <property type="entry name" value="Metallophos"/>
    <property type="match status" value="1"/>
</dbReference>
<dbReference type="Gene3D" id="2.60.40.10">
    <property type="entry name" value="Immunoglobulins"/>
    <property type="match status" value="1"/>
</dbReference>
<evidence type="ECO:0000256" key="1">
    <source>
        <dbReference type="SAM" id="SignalP"/>
    </source>
</evidence>
<reference evidence="5 6" key="1">
    <citation type="submission" date="2015-07" db="EMBL/GenBank/DDBJ databases">
        <authorList>
            <person name="Noorani M."/>
        </authorList>
    </citation>
    <scope>NUCLEOTIDE SEQUENCE [LARGE SCALE GENOMIC DNA]</scope>
    <source>
        <strain evidence="5 6">CECT 7802</strain>
    </source>
</reference>
<gene>
    <name evidence="5" type="ORF">JDO7802_02549</name>
</gene>
<dbReference type="InterPro" id="IPR004843">
    <property type="entry name" value="Calcineurin-like_PHP"/>
</dbReference>
<keyword evidence="6" id="KW-1185">Reference proteome</keyword>
<evidence type="ECO:0000259" key="2">
    <source>
        <dbReference type="Pfam" id="PF00149"/>
    </source>
</evidence>
<dbReference type="RefSeq" id="WP_055086107.1">
    <property type="nucleotide sequence ID" value="NZ_CXSU01000012.1"/>
</dbReference>
<dbReference type="EMBL" id="CXSU01000012">
    <property type="protein sequence ID" value="CTQ50525.1"/>
    <property type="molecule type" value="Genomic_DNA"/>
</dbReference>
<dbReference type="InterPro" id="IPR029052">
    <property type="entry name" value="Metallo-depent_PP-like"/>
</dbReference>
<feature type="domain" description="Calcineurin-like phosphoesterase C-terminal" evidence="3">
    <location>
        <begin position="395"/>
        <end position="554"/>
    </location>
</feature>
<dbReference type="InterPro" id="IPR032285">
    <property type="entry name" value="Metallophos_N"/>
</dbReference>
<dbReference type="InterPro" id="IPR051918">
    <property type="entry name" value="STPP_CPPED1"/>
</dbReference>
<dbReference type="AlphaFoldDB" id="A0A0M6YLJ2"/>
<dbReference type="InterPro" id="IPR032288">
    <property type="entry name" value="Metallophos_C"/>
</dbReference>
<dbReference type="InterPro" id="IPR013783">
    <property type="entry name" value="Ig-like_fold"/>
</dbReference>
<dbReference type="SUPFAM" id="SSF117074">
    <property type="entry name" value="Hypothetical protein PA1324"/>
    <property type="match status" value="1"/>
</dbReference>
<dbReference type="GO" id="GO:0016787">
    <property type="term" value="F:hydrolase activity"/>
    <property type="evidence" value="ECO:0007669"/>
    <property type="project" value="InterPro"/>
</dbReference>
<evidence type="ECO:0000259" key="3">
    <source>
        <dbReference type="Pfam" id="PF16370"/>
    </source>
</evidence>
<proteinExistence type="predicted"/>
<dbReference type="PANTHER" id="PTHR43143:SF6">
    <property type="entry name" value="BLL3016 PROTEIN"/>
    <property type="match status" value="1"/>
</dbReference>
<accession>A0A0M6YLJ2</accession>
<evidence type="ECO:0000259" key="4">
    <source>
        <dbReference type="Pfam" id="PF16371"/>
    </source>
</evidence>
<feature type="chain" id="PRO_5005808405" evidence="1">
    <location>
        <begin position="27"/>
        <end position="665"/>
    </location>
</feature>
<dbReference type="STRING" id="420998.JDO7802_02549"/>
<feature type="signal peptide" evidence="1">
    <location>
        <begin position="1"/>
        <end position="26"/>
    </location>
</feature>
<feature type="domain" description="Calcineurin-like phosphoesterase" evidence="2">
    <location>
        <begin position="192"/>
        <end position="366"/>
    </location>
</feature>